<keyword evidence="4 6" id="KW-1133">Transmembrane helix</keyword>
<comment type="caution">
    <text evidence="8">The sequence shown here is derived from an EMBL/GenBank/DDBJ whole genome shotgun (WGS) entry which is preliminary data.</text>
</comment>
<evidence type="ECO:0000313" key="8">
    <source>
        <dbReference type="EMBL" id="GAA4434985.1"/>
    </source>
</evidence>
<dbReference type="RefSeq" id="WP_345159715.1">
    <property type="nucleotide sequence ID" value="NZ_BAABHC010000014.1"/>
</dbReference>
<name>A0ABP8LUS5_9BACT</name>
<accession>A0ABP8LUS5</accession>
<keyword evidence="3 6" id="KW-0812">Transmembrane</keyword>
<reference evidence="9" key="1">
    <citation type="journal article" date="2019" name="Int. J. Syst. Evol. Microbiol.">
        <title>The Global Catalogue of Microorganisms (GCM) 10K type strain sequencing project: providing services to taxonomists for standard genome sequencing and annotation.</title>
        <authorList>
            <consortium name="The Broad Institute Genomics Platform"/>
            <consortium name="The Broad Institute Genome Sequencing Center for Infectious Disease"/>
            <person name="Wu L."/>
            <person name="Ma J."/>
        </authorList>
    </citation>
    <scope>NUCLEOTIDE SEQUENCE [LARGE SCALE GENOMIC DNA]</scope>
    <source>
        <strain evidence="9">JCM 17926</strain>
    </source>
</reference>
<evidence type="ECO:0000256" key="3">
    <source>
        <dbReference type="ARBA" id="ARBA00022692"/>
    </source>
</evidence>
<keyword evidence="5 6" id="KW-0472">Membrane</keyword>
<evidence type="ECO:0000256" key="2">
    <source>
        <dbReference type="ARBA" id="ARBA00022475"/>
    </source>
</evidence>
<evidence type="ECO:0000259" key="7">
    <source>
        <dbReference type="Pfam" id="PF13396"/>
    </source>
</evidence>
<proteinExistence type="predicted"/>
<dbReference type="Pfam" id="PF13396">
    <property type="entry name" value="PLDc_N"/>
    <property type="match status" value="1"/>
</dbReference>
<dbReference type="Proteomes" id="UP001500552">
    <property type="component" value="Unassembled WGS sequence"/>
</dbReference>
<dbReference type="EMBL" id="BAABHC010000014">
    <property type="protein sequence ID" value="GAA4434985.1"/>
    <property type="molecule type" value="Genomic_DNA"/>
</dbReference>
<keyword evidence="9" id="KW-1185">Reference proteome</keyword>
<organism evidence="8 9">
    <name type="scientific">Pontibacter saemangeumensis</name>
    <dbReference type="NCBI Taxonomy" id="1084525"/>
    <lineage>
        <taxon>Bacteria</taxon>
        <taxon>Pseudomonadati</taxon>
        <taxon>Bacteroidota</taxon>
        <taxon>Cytophagia</taxon>
        <taxon>Cytophagales</taxon>
        <taxon>Hymenobacteraceae</taxon>
        <taxon>Pontibacter</taxon>
    </lineage>
</organism>
<feature type="transmembrane region" description="Helical" evidence="6">
    <location>
        <begin position="12"/>
        <end position="30"/>
    </location>
</feature>
<evidence type="ECO:0000313" key="9">
    <source>
        <dbReference type="Proteomes" id="UP001500552"/>
    </source>
</evidence>
<evidence type="ECO:0000256" key="4">
    <source>
        <dbReference type="ARBA" id="ARBA00022989"/>
    </source>
</evidence>
<gene>
    <name evidence="8" type="ORF">GCM10023188_26570</name>
</gene>
<feature type="domain" description="Cardiolipin synthase N-terminal" evidence="7">
    <location>
        <begin position="19"/>
        <end position="61"/>
    </location>
</feature>
<evidence type="ECO:0000256" key="6">
    <source>
        <dbReference type="SAM" id="Phobius"/>
    </source>
</evidence>
<keyword evidence="2" id="KW-1003">Cell membrane</keyword>
<protein>
    <recommendedName>
        <fullName evidence="7">Cardiolipin synthase N-terminal domain-containing protein</fullName>
    </recommendedName>
</protein>
<feature type="transmembrane region" description="Helical" evidence="6">
    <location>
        <begin position="42"/>
        <end position="60"/>
    </location>
</feature>
<dbReference type="InterPro" id="IPR027379">
    <property type="entry name" value="CLS_N"/>
</dbReference>
<sequence>MDLFEHNPLITLLIALNYALVAVSLVHLIFRTNYTVGQRLTWVVVLWVLPVLGPAAYWFFRLRGD</sequence>
<evidence type="ECO:0000256" key="5">
    <source>
        <dbReference type="ARBA" id="ARBA00023136"/>
    </source>
</evidence>
<evidence type="ECO:0000256" key="1">
    <source>
        <dbReference type="ARBA" id="ARBA00004651"/>
    </source>
</evidence>
<comment type="subcellular location">
    <subcellularLocation>
        <location evidence="1">Cell membrane</location>
        <topology evidence="1">Multi-pass membrane protein</topology>
    </subcellularLocation>
</comment>